<accession>A0A4Q7NB49</accession>
<dbReference type="AlphaFoldDB" id="A0A4Q7NB49"/>
<dbReference type="InterPro" id="IPR036162">
    <property type="entry name" value="Resolvase-like_N_sf"/>
</dbReference>
<dbReference type="InterPro" id="IPR050639">
    <property type="entry name" value="SSR_resolvase"/>
</dbReference>
<reference evidence="3 4" key="1">
    <citation type="submission" date="2019-02" db="EMBL/GenBank/DDBJ databases">
        <title>Genomic Encyclopedia of Type Strains, Phase IV (KMG-IV): sequencing the most valuable type-strain genomes for metagenomic binning, comparative biology and taxonomic classification.</title>
        <authorList>
            <person name="Goeker M."/>
        </authorList>
    </citation>
    <scope>NUCLEOTIDE SEQUENCE [LARGE SCALE GENOMIC DNA]</scope>
    <source>
        <strain evidence="3 4">DSM 45622</strain>
    </source>
</reference>
<dbReference type="Pfam" id="PF13408">
    <property type="entry name" value="Zn_ribbon_recom"/>
    <property type="match status" value="1"/>
</dbReference>
<comment type="caution">
    <text evidence="3">The sequence shown here is derived from an EMBL/GenBank/DDBJ whole genome shotgun (WGS) entry which is preliminary data.</text>
</comment>
<dbReference type="Pfam" id="PF00239">
    <property type="entry name" value="Resolvase"/>
    <property type="match status" value="1"/>
</dbReference>
<dbReference type="InterPro" id="IPR011109">
    <property type="entry name" value="DNA_bind_recombinase_dom"/>
</dbReference>
<keyword evidence="4" id="KW-1185">Reference proteome</keyword>
<feature type="domain" description="Resolvase/invertase-type recombinase catalytic" evidence="1">
    <location>
        <begin position="2"/>
        <end position="152"/>
    </location>
</feature>
<dbReference type="PANTHER" id="PTHR30461:SF23">
    <property type="entry name" value="DNA RECOMBINASE-RELATED"/>
    <property type="match status" value="1"/>
</dbReference>
<sequence>MRTAIYCRISQDRDGSEAGVTRQEEDCRALAAERGWEVVEVYTDNDVSASSLSRKPRVRYEQMLEDARNGRFEAVTFYSNSRLTRRPREWEQVIELAQKHKIRLASVKSGAADLTTADGRAVARTIAAWDAAEAERTGERVSRAHEQRRAQGRAHGGHHVFGYLKPDASQGIGYTTHIDPEAQAAIRQAAEIAVLEGSLTSIQKAWNAAGVLTVNSGPWNSLRSIQRVLMNPRIAGLVAHKGEVVGEGDWPAVIDRPTWEAMCTAIAPKKGGPGSHNARKYLLSGYVFCGSCGHRMEAAESSGTYSKGKRAGTRWTVNRYACYSSTGGCGKVTRNKTWLETYVKALVGRALQDAPPREHAVSGADHSAEIARLEADIAATRADMLSGAVPRADGFAYVTACRARVVELQREQAQWARAAIEQSARPPLEVWQDERPETLEARRAILGTVVRSVEVLPLPRGFWTADNLPLDSVRVHTA</sequence>
<gene>
    <name evidence="3" type="ORF">EV189_3674</name>
</gene>
<dbReference type="SUPFAM" id="SSF53041">
    <property type="entry name" value="Resolvase-like"/>
    <property type="match status" value="1"/>
</dbReference>
<protein>
    <submittedName>
        <fullName evidence="3">Recombinase-like zinc beta ribbon protein</fullName>
    </submittedName>
</protein>
<dbReference type="InterPro" id="IPR006119">
    <property type="entry name" value="Resolv_N"/>
</dbReference>
<dbReference type="CDD" id="cd00338">
    <property type="entry name" value="Ser_Recombinase"/>
    <property type="match status" value="1"/>
</dbReference>
<dbReference type="InterPro" id="IPR025827">
    <property type="entry name" value="Zn_ribbon_recom_dom"/>
</dbReference>
<dbReference type="Gene3D" id="3.40.50.1390">
    <property type="entry name" value="Resolvase, N-terminal catalytic domain"/>
    <property type="match status" value="1"/>
</dbReference>
<dbReference type="PROSITE" id="PS51737">
    <property type="entry name" value="RECOMBINASE_DNA_BIND"/>
    <property type="match status" value="1"/>
</dbReference>
<dbReference type="SMART" id="SM00857">
    <property type="entry name" value="Resolvase"/>
    <property type="match status" value="1"/>
</dbReference>
<dbReference type="InterPro" id="IPR038109">
    <property type="entry name" value="DNA_bind_recomb_sf"/>
</dbReference>
<dbReference type="PROSITE" id="PS51736">
    <property type="entry name" value="RECOMBINASES_3"/>
    <property type="match status" value="1"/>
</dbReference>
<evidence type="ECO:0000259" key="1">
    <source>
        <dbReference type="PROSITE" id="PS51736"/>
    </source>
</evidence>
<name>A0A4Q7NB49_9ACTN</name>
<dbReference type="Gene3D" id="3.90.1750.20">
    <property type="entry name" value="Putative Large Serine Recombinase, Chain B, Domain 2"/>
    <property type="match status" value="1"/>
</dbReference>
<dbReference type="GO" id="GO:0003677">
    <property type="term" value="F:DNA binding"/>
    <property type="evidence" value="ECO:0007669"/>
    <property type="project" value="InterPro"/>
</dbReference>
<evidence type="ECO:0000259" key="2">
    <source>
        <dbReference type="PROSITE" id="PS51737"/>
    </source>
</evidence>
<dbReference type="EMBL" id="SGXD01000005">
    <property type="protein sequence ID" value="RZS80192.1"/>
    <property type="molecule type" value="Genomic_DNA"/>
</dbReference>
<evidence type="ECO:0000313" key="4">
    <source>
        <dbReference type="Proteomes" id="UP000293638"/>
    </source>
</evidence>
<evidence type="ECO:0000313" key="3">
    <source>
        <dbReference type="EMBL" id="RZS80192.1"/>
    </source>
</evidence>
<organism evidence="3 4">
    <name type="scientific">Motilibacter rhizosphaerae</name>
    <dbReference type="NCBI Taxonomy" id="598652"/>
    <lineage>
        <taxon>Bacteria</taxon>
        <taxon>Bacillati</taxon>
        <taxon>Actinomycetota</taxon>
        <taxon>Actinomycetes</taxon>
        <taxon>Motilibacterales</taxon>
        <taxon>Motilibacteraceae</taxon>
        <taxon>Motilibacter</taxon>
    </lineage>
</organism>
<proteinExistence type="predicted"/>
<dbReference type="GO" id="GO:0000150">
    <property type="term" value="F:DNA strand exchange activity"/>
    <property type="evidence" value="ECO:0007669"/>
    <property type="project" value="InterPro"/>
</dbReference>
<dbReference type="Pfam" id="PF07508">
    <property type="entry name" value="Recombinase"/>
    <property type="match status" value="1"/>
</dbReference>
<feature type="domain" description="Recombinase" evidence="2">
    <location>
        <begin position="160"/>
        <end position="273"/>
    </location>
</feature>
<dbReference type="Proteomes" id="UP000293638">
    <property type="component" value="Unassembled WGS sequence"/>
</dbReference>
<dbReference type="PANTHER" id="PTHR30461">
    <property type="entry name" value="DNA-INVERTASE FROM LAMBDOID PROPHAGE"/>
    <property type="match status" value="1"/>
</dbReference>